<dbReference type="GO" id="GO:0006508">
    <property type="term" value="P:proteolysis"/>
    <property type="evidence" value="ECO:0007669"/>
    <property type="project" value="UniProtKB-KW"/>
</dbReference>
<evidence type="ECO:0000256" key="1">
    <source>
        <dbReference type="ARBA" id="ARBA00003217"/>
    </source>
</evidence>
<evidence type="ECO:0000259" key="17">
    <source>
        <dbReference type="SMART" id="SM00936"/>
    </source>
</evidence>
<dbReference type="Pfam" id="PF00768">
    <property type="entry name" value="Peptidase_S11"/>
    <property type="match status" value="1"/>
</dbReference>
<organism evidence="18 19">
    <name type="scientific">Candidatus Tenderia electrophaga</name>
    <dbReference type="NCBI Taxonomy" id="1748243"/>
    <lineage>
        <taxon>Bacteria</taxon>
        <taxon>Pseudomonadati</taxon>
        <taxon>Pseudomonadota</taxon>
        <taxon>Gammaproteobacteria</taxon>
        <taxon>Candidatus Tenderiales</taxon>
        <taxon>Candidatus Tenderiaceae</taxon>
        <taxon>Candidatus Tenderia</taxon>
    </lineage>
</organism>
<evidence type="ECO:0000256" key="10">
    <source>
        <dbReference type="ARBA" id="ARBA00022984"/>
    </source>
</evidence>
<dbReference type="GO" id="GO:0009252">
    <property type="term" value="P:peptidoglycan biosynthetic process"/>
    <property type="evidence" value="ECO:0007669"/>
    <property type="project" value="UniProtKB-UniPathway"/>
</dbReference>
<comment type="similarity">
    <text evidence="3 15">Belongs to the peptidase S11 family.</text>
</comment>
<comment type="pathway">
    <text evidence="2">Cell wall biogenesis; peptidoglycan biosynthesis.</text>
</comment>
<evidence type="ECO:0000256" key="13">
    <source>
        <dbReference type="PIRSR" id="PIRSR618044-1"/>
    </source>
</evidence>
<keyword evidence="7 16" id="KW-0732">Signal</keyword>
<feature type="domain" description="Peptidase S11 D-Ala-D-Ala carboxypeptidase A C-terminal" evidence="17">
    <location>
        <begin position="284"/>
        <end position="374"/>
    </location>
</feature>
<keyword evidence="10" id="KW-0573">Peptidoglycan synthesis</keyword>
<evidence type="ECO:0000256" key="12">
    <source>
        <dbReference type="ARBA" id="ARBA00034000"/>
    </source>
</evidence>
<keyword evidence="11" id="KW-0961">Cell wall biogenesis/degradation</keyword>
<feature type="active site" evidence="13">
    <location>
        <position position="132"/>
    </location>
</feature>
<keyword evidence="6" id="KW-0645">Protease</keyword>
<evidence type="ECO:0000256" key="6">
    <source>
        <dbReference type="ARBA" id="ARBA00022670"/>
    </source>
</evidence>
<dbReference type="SUPFAM" id="SSF69189">
    <property type="entry name" value="Penicillin-binding protein associated domain"/>
    <property type="match status" value="1"/>
</dbReference>
<feature type="signal peptide" evidence="16">
    <location>
        <begin position="1"/>
        <end position="33"/>
    </location>
</feature>
<keyword evidence="9" id="KW-0133">Cell shape</keyword>
<proteinExistence type="inferred from homology"/>
<dbReference type="UniPathway" id="UPA00219"/>
<dbReference type="GO" id="GO:0008360">
    <property type="term" value="P:regulation of cell shape"/>
    <property type="evidence" value="ECO:0007669"/>
    <property type="project" value="UniProtKB-KW"/>
</dbReference>
<dbReference type="Proteomes" id="UP000055136">
    <property type="component" value="Chromosome"/>
</dbReference>
<keyword evidence="8 18" id="KW-0378">Hydrolase</keyword>
<comment type="catalytic activity">
    <reaction evidence="12">
        <text>Preferential cleavage: (Ac)2-L-Lys-D-Ala-|-D-Ala. Also transpeptidation of peptidyl-alanyl moieties that are N-acyl substituents of D-alanine.</text>
        <dbReference type="EC" id="3.4.16.4"/>
    </reaction>
</comment>
<evidence type="ECO:0000256" key="2">
    <source>
        <dbReference type="ARBA" id="ARBA00004752"/>
    </source>
</evidence>
<dbReference type="PANTHER" id="PTHR21581:SF6">
    <property type="entry name" value="TRAFFICKING PROTEIN PARTICLE COMPLEX SUBUNIT 12"/>
    <property type="match status" value="1"/>
</dbReference>
<dbReference type="InterPro" id="IPR015956">
    <property type="entry name" value="Peniciliin-bd_prot_C_sf"/>
</dbReference>
<reference evidence="18" key="1">
    <citation type="submission" date="2015-10" db="EMBL/GenBank/DDBJ databases">
        <title>Description of Candidatus Tenderia electrophaga gen. nov, sp. nov., an Uncultivated Electroautotroph from a Biocathode Enrichment.</title>
        <authorList>
            <person name="Eddie B.J."/>
            <person name="Malanoski A.P."/>
            <person name="Wang Z."/>
            <person name="Hall R.J."/>
            <person name="Oh S.D."/>
            <person name="Heiner C."/>
            <person name="Lin B."/>
            <person name="Strycharz-Glaven S.M."/>
        </authorList>
    </citation>
    <scope>NUCLEOTIDE SEQUENCE [LARGE SCALE GENOMIC DNA]</scope>
    <source>
        <strain evidence="18">NRL1</strain>
    </source>
</reference>
<evidence type="ECO:0000256" key="9">
    <source>
        <dbReference type="ARBA" id="ARBA00022960"/>
    </source>
</evidence>
<dbReference type="InterPro" id="IPR001967">
    <property type="entry name" value="Peptidase_S11_N"/>
</dbReference>
<evidence type="ECO:0000313" key="19">
    <source>
        <dbReference type="Proteomes" id="UP000055136"/>
    </source>
</evidence>
<dbReference type="Gene3D" id="3.40.710.10">
    <property type="entry name" value="DD-peptidase/beta-lactamase superfamily"/>
    <property type="match status" value="1"/>
</dbReference>
<evidence type="ECO:0000256" key="5">
    <source>
        <dbReference type="ARBA" id="ARBA00022645"/>
    </source>
</evidence>
<dbReference type="GO" id="GO:0071555">
    <property type="term" value="P:cell wall organization"/>
    <property type="evidence" value="ECO:0007669"/>
    <property type="project" value="UniProtKB-KW"/>
</dbReference>
<comment type="function">
    <text evidence="1">Removes C-terminal D-alanyl residues from sugar-peptide cell wall precursors.</text>
</comment>
<feature type="active site" description="Acyl-ester intermediate" evidence="13">
    <location>
        <position position="72"/>
    </location>
</feature>
<dbReference type="InterPro" id="IPR037167">
    <property type="entry name" value="Peptidase_S11_C_sf"/>
</dbReference>
<dbReference type="STRING" id="1748243.Tel_15095"/>
<accession>A0A0S2TGT8</accession>
<feature type="binding site" evidence="14">
    <location>
        <position position="234"/>
    </location>
    <ligand>
        <name>substrate</name>
    </ligand>
</feature>
<dbReference type="PANTHER" id="PTHR21581">
    <property type="entry name" value="D-ALANYL-D-ALANINE CARBOXYPEPTIDASE"/>
    <property type="match status" value="1"/>
</dbReference>
<evidence type="ECO:0000256" key="14">
    <source>
        <dbReference type="PIRSR" id="PIRSR618044-2"/>
    </source>
</evidence>
<evidence type="ECO:0000256" key="15">
    <source>
        <dbReference type="RuleBase" id="RU004016"/>
    </source>
</evidence>
<name>A0A0S2TGT8_9GAMM</name>
<evidence type="ECO:0000256" key="4">
    <source>
        <dbReference type="ARBA" id="ARBA00012448"/>
    </source>
</evidence>
<dbReference type="SMART" id="SM00936">
    <property type="entry name" value="PBP5_C"/>
    <property type="match status" value="1"/>
</dbReference>
<feature type="active site" description="Proton acceptor" evidence="13">
    <location>
        <position position="75"/>
    </location>
</feature>
<feature type="chain" id="PRO_5006605052" description="serine-type D-Ala-D-Ala carboxypeptidase" evidence="16">
    <location>
        <begin position="34"/>
        <end position="390"/>
    </location>
</feature>
<keyword evidence="19" id="KW-1185">Reference proteome</keyword>
<dbReference type="GO" id="GO:0009002">
    <property type="term" value="F:serine-type D-Ala-D-Ala carboxypeptidase activity"/>
    <property type="evidence" value="ECO:0007669"/>
    <property type="project" value="UniProtKB-EC"/>
</dbReference>
<dbReference type="InterPro" id="IPR012907">
    <property type="entry name" value="Peptidase_S11_C"/>
</dbReference>
<dbReference type="InterPro" id="IPR012338">
    <property type="entry name" value="Beta-lactam/transpept-like"/>
</dbReference>
<dbReference type="Pfam" id="PF07943">
    <property type="entry name" value="PBP5_C"/>
    <property type="match status" value="1"/>
</dbReference>
<evidence type="ECO:0000256" key="8">
    <source>
        <dbReference type="ARBA" id="ARBA00022801"/>
    </source>
</evidence>
<dbReference type="Gene3D" id="2.60.410.10">
    <property type="entry name" value="D-Ala-D-Ala carboxypeptidase, C-terminal domain"/>
    <property type="match status" value="1"/>
</dbReference>
<dbReference type="SUPFAM" id="SSF56601">
    <property type="entry name" value="beta-lactamase/transpeptidase-like"/>
    <property type="match status" value="1"/>
</dbReference>
<dbReference type="KEGG" id="tee:Tel_15095"/>
<evidence type="ECO:0000256" key="16">
    <source>
        <dbReference type="SAM" id="SignalP"/>
    </source>
</evidence>
<evidence type="ECO:0000256" key="7">
    <source>
        <dbReference type="ARBA" id="ARBA00022729"/>
    </source>
</evidence>
<dbReference type="EMBL" id="CP013099">
    <property type="protein sequence ID" value="ALP54366.1"/>
    <property type="molecule type" value="Genomic_DNA"/>
</dbReference>
<evidence type="ECO:0000256" key="11">
    <source>
        <dbReference type="ARBA" id="ARBA00023316"/>
    </source>
</evidence>
<dbReference type="InterPro" id="IPR018044">
    <property type="entry name" value="Peptidase_S11"/>
</dbReference>
<dbReference type="AlphaFoldDB" id="A0A0S2TGT8"/>
<gene>
    <name evidence="18" type="ORF">Tel_15095</name>
</gene>
<evidence type="ECO:0000256" key="3">
    <source>
        <dbReference type="ARBA" id="ARBA00007164"/>
    </source>
</evidence>
<keyword evidence="5 18" id="KW-0121">Carboxypeptidase</keyword>
<dbReference type="EC" id="3.4.16.4" evidence="4"/>
<evidence type="ECO:0000313" key="18">
    <source>
        <dbReference type="EMBL" id="ALP54366.1"/>
    </source>
</evidence>
<sequence length="390" mass="43164">MITASLAFSSHFTRFVSLLCATLLTLFGSAAGAALDAPPPPDIGARSFVLMDFDSGRIIAEEKAEERLEPASLTKMMTAYIVLNELQMDKIKLDDEVLISEKAWRMPGSRTFVEVGKKVPVETLLKGMIVQSGNDATVALAEYVAGGEEVFANLMNRTAEELGMTASHFVNSTGLPHDDHYTNARDMAALARALIRDFPEHYSWYSIKQFTYNGITQYNRNKLLWQDDSVDGIKTGHTEAAGYCLVSSAKRDDMRLISVVLGAKSENARARESQKLLSYGFRFYETHRLYAPLEKLTEARVWKGASEQLPLGLAAEMYVTIPRGQYDDLNANMKISPTLTAPIEKGKQYGMLEVSLDGEVLARQALVALQDIPEGGLFSRLVDEALLLFE</sequence>
<protein>
    <recommendedName>
        <fullName evidence="4">serine-type D-Ala-D-Ala carboxypeptidase</fullName>
        <ecNumber evidence="4">3.4.16.4</ecNumber>
    </recommendedName>
</protein>
<dbReference type="PRINTS" id="PR00725">
    <property type="entry name" value="DADACBPTASE1"/>
</dbReference>